<dbReference type="EMBL" id="DVMM01000082">
    <property type="protein sequence ID" value="HIU29459.1"/>
    <property type="molecule type" value="Genomic_DNA"/>
</dbReference>
<evidence type="ECO:0000256" key="2">
    <source>
        <dbReference type="ARBA" id="ARBA00022729"/>
    </source>
</evidence>
<evidence type="ECO:0000256" key="3">
    <source>
        <dbReference type="ARBA" id="ARBA00023136"/>
    </source>
</evidence>
<feature type="signal peptide" evidence="6">
    <location>
        <begin position="1"/>
        <end position="22"/>
    </location>
</feature>
<protein>
    <submittedName>
        <fullName evidence="7">Extracellular solute-binding protein</fullName>
    </submittedName>
</protein>
<evidence type="ECO:0000256" key="5">
    <source>
        <dbReference type="ARBA" id="ARBA00023288"/>
    </source>
</evidence>
<reference evidence="7" key="2">
    <citation type="journal article" date="2021" name="PeerJ">
        <title>Extensive microbial diversity within the chicken gut microbiome revealed by metagenomics and culture.</title>
        <authorList>
            <person name="Gilroy R."/>
            <person name="Ravi A."/>
            <person name="Getino M."/>
            <person name="Pursley I."/>
            <person name="Horton D.L."/>
            <person name="Alikhan N.F."/>
            <person name="Baker D."/>
            <person name="Gharbi K."/>
            <person name="Hall N."/>
            <person name="Watson M."/>
            <person name="Adriaenssens E.M."/>
            <person name="Foster-Nyarko E."/>
            <person name="Jarju S."/>
            <person name="Secka A."/>
            <person name="Antonio M."/>
            <person name="Oren A."/>
            <person name="Chaudhuri R.R."/>
            <person name="La Ragione R."/>
            <person name="Hildebrand F."/>
            <person name="Pallen M.J."/>
        </authorList>
    </citation>
    <scope>NUCLEOTIDE SEQUENCE</scope>
    <source>
        <strain evidence="7">CHK195-4489</strain>
    </source>
</reference>
<dbReference type="AlphaFoldDB" id="A0A9D1I7L3"/>
<dbReference type="InterPro" id="IPR050490">
    <property type="entry name" value="Bact_solute-bd_prot1"/>
</dbReference>
<evidence type="ECO:0000256" key="4">
    <source>
        <dbReference type="ARBA" id="ARBA00023139"/>
    </source>
</evidence>
<keyword evidence="3" id="KW-0472">Membrane</keyword>
<dbReference type="Gene3D" id="3.40.190.10">
    <property type="entry name" value="Periplasmic binding protein-like II"/>
    <property type="match status" value="1"/>
</dbReference>
<comment type="caution">
    <text evidence="7">The sequence shown here is derived from an EMBL/GenBank/DDBJ whole genome shotgun (WGS) entry which is preliminary data.</text>
</comment>
<sequence>MKKYLKSASVLLLILVMTFTMVACKKPPMVTQAEIDKAVEEGEAEGEITFTYSPAATSADYKQAADKFVTAFEQKYTNVTVERDYTATSDNRIASADIGDVFYFAETQTYKYAVQDSALLPLDGFMTKFGINQSDVYSGIYALGLVNGRLYFVPRDYNQIVLIYNKSAITEAGLSSEIKPEWTWEEFQSICEQLYDPEGDYYPLNLNLTYSPVYVPFFEAYASRDAWCNTTDKRITFIDENGDILRAIGEALDMARKYYVMIPSVNESAEDIVGREYIFKTDVYPTIQGVGKQFDNRNIDWDIINMPLFQNPSFGCGASGVGVFARTQNVTAAAALALFFLTPEGQRAFNSGTGGSVPLLKSLDDEGYDAWKYPDDPAWSGKNWDAFVYMADTASTPGQVNCRMPIDVAEAIEADIRNIFTRDLAGTESYQDGFRELETRCNEIWSLLTV</sequence>
<keyword evidence="4" id="KW-0564">Palmitate</keyword>
<evidence type="ECO:0000256" key="6">
    <source>
        <dbReference type="SAM" id="SignalP"/>
    </source>
</evidence>
<evidence type="ECO:0000256" key="1">
    <source>
        <dbReference type="ARBA" id="ARBA00022475"/>
    </source>
</evidence>
<organism evidence="7 8">
    <name type="scientific">Candidatus Egerieisoma faecipullorum</name>
    <dbReference type="NCBI Taxonomy" id="2840963"/>
    <lineage>
        <taxon>Bacteria</taxon>
        <taxon>Bacillati</taxon>
        <taxon>Bacillota</taxon>
        <taxon>Clostridia</taxon>
        <taxon>Eubacteriales</taxon>
        <taxon>Clostridiaceae</taxon>
        <taxon>Clostridiaceae incertae sedis</taxon>
        <taxon>Candidatus Egerieisoma</taxon>
    </lineage>
</organism>
<accession>A0A9D1I7L3</accession>
<name>A0A9D1I7L3_9CLOT</name>
<gene>
    <name evidence="7" type="ORF">IAD50_04080</name>
</gene>
<proteinExistence type="predicted"/>
<dbReference type="Proteomes" id="UP000824089">
    <property type="component" value="Unassembled WGS sequence"/>
</dbReference>
<dbReference type="Pfam" id="PF13416">
    <property type="entry name" value="SBP_bac_8"/>
    <property type="match status" value="1"/>
</dbReference>
<keyword evidence="2 6" id="KW-0732">Signal</keyword>
<dbReference type="PROSITE" id="PS51257">
    <property type="entry name" value="PROKAR_LIPOPROTEIN"/>
    <property type="match status" value="1"/>
</dbReference>
<dbReference type="SUPFAM" id="SSF53850">
    <property type="entry name" value="Periplasmic binding protein-like II"/>
    <property type="match status" value="1"/>
</dbReference>
<dbReference type="PANTHER" id="PTHR43649:SF33">
    <property type="entry name" value="POLYGALACTURONAN_RHAMNOGALACTURONAN-BINDING PROTEIN YTCQ"/>
    <property type="match status" value="1"/>
</dbReference>
<dbReference type="PANTHER" id="PTHR43649">
    <property type="entry name" value="ARABINOSE-BINDING PROTEIN-RELATED"/>
    <property type="match status" value="1"/>
</dbReference>
<keyword evidence="1" id="KW-1003">Cell membrane</keyword>
<dbReference type="InterPro" id="IPR006059">
    <property type="entry name" value="SBP"/>
</dbReference>
<evidence type="ECO:0000313" key="7">
    <source>
        <dbReference type="EMBL" id="HIU29459.1"/>
    </source>
</evidence>
<keyword evidence="5" id="KW-0449">Lipoprotein</keyword>
<reference evidence="7" key="1">
    <citation type="submission" date="2020-10" db="EMBL/GenBank/DDBJ databases">
        <authorList>
            <person name="Gilroy R."/>
        </authorList>
    </citation>
    <scope>NUCLEOTIDE SEQUENCE</scope>
    <source>
        <strain evidence="7">CHK195-4489</strain>
    </source>
</reference>
<feature type="chain" id="PRO_5039709743" evidence="6">
    <location>
        <begin position="23"/>
        <end position="450"/>
    </location>
</feature>
<evidence type="ECO:0000313" key="8">
    <source>
        <dbReference type="Proteomes" id="UP000824089"/>
    </source>
</evidence>